<reference evidence="1 2" key="1">
    <citation type="submission" date="2014-07" db="EMBL/GenBank/DDBJ databases">
        <title>Comparative genomic insights into amoeba endosymbionts belonging to the families of Holosporaceae and Candidatus Midichloriaceae within Rickettsiales.</title>
        <authorList>
            <person name="Wang Z."/>
            <person name="Wu M."/>
        </authorList>
    </citation>
    <scope>NUCLEOTIDE SEQUENCE [LARGE SCALE GENOMIC DNA]</scope>
    <source>
        <strain evidence="1">PRA3</strain>
    </source>
</reference>
<gene>
    <name evidence="1" type="ORF">ID47_01355</name>
</gene>
<dbReference type="eggNOG" id="ENOG502Z7SA">
    <property type="taxonomic scope" value="Bacteria"/>
</dbReference>
<protein>
    <submittedName>
        <fullName evidence="1">Conjugal transfer protein</fullName>
    </submittedName>
</protein>
<evidence type="ECO:0000313" key="1">
    <source>
        <dbReference type="EMBL" id="AIK95675.1"/>
    </source>
</evidence>
<name>A0A077AY54_9PROT</name>
<accession>A0A077AY54</accession>
<organism evidence="1 2">
    <name type="scientific">Candidatus Odyssella acanthamoebae</name>
    <dbReference type="NCBI Taxonomy" id="91604"/>
    <lineage>
        <taxon>Bacteria</taxon>
        <taxon>Pseudomonadati</taxon>
        <taxon>Pseudomonadota</taxon>
        <taxon>Alphaproteobacteria</taxon>
        <taxon>Holosporales</taxon>
        <taxon>Candidatus Paracaedibacteraceae</taxon>
        <taxon>Candidatus Odyssella</taxon>
    </lineage>
</organism>
<dbReference type="AlphaFoldDB" id="A0A077AY54"/>
<dbReference type="STRING" id="91604.ID47_01355"/>
<keyword evidence="2" id="KW-1185">Reference proteome</keyword>
<dbReference type="InterPro" id="IPR009649">
    <property type="entry name" value="TraU"/>
</dbReference>
<dbReference type="EMBL" id="CP008941">
    <property type="protein sequence ID" value="AIK95675.1"/>
    <property type="molecule type" value="Genomic_DNA"/>
</dbReference>
<dbReference type="KEGG" id="paca:ID47_01355"/>
<dbReference type="Proteomes" id="UP000028926">
    <property type="component" value="Chromosome"/>
</dbReference>
<dbReference type="HOGENOM" id="CLU_058410_0_0_5"/>
<proteinExistence type="predicted"/>
<evidence type="ECO:0000313" key="2">
    <source>
        <dbReference type="Proteomes" id="UP000028926"/>
    </source>
</evidence>
<dbReference type="Pfam" id="PF06834">
    <property type="entry name" value="TraU"/>
    <property type="match status" value="1"/>
</dbReference>
<dbReference type="NCBIfam" id="NF010297">
    <property type="entry name" value="PRK13737.1"/>
    <property type="match status" value="1"/>
</dbReference>
<sequence length="317" mass="35261">MGMTLSHAKCQGRFVNPITDVCWSCIFPITISGVRVSAGGEDTPNVTRSPICQCPMPVPPYIRYGIPISFWEPVRLVDVTREPYCLVAMGGIQLMQQSVKGQGAVDNGRTTRTRASFYQVHWYMYPLLYWLELLTDFSCMEKGDPDLGYMSELDPFWDDDETAFILNPEAVLFANPIAQAACAADCVAASAGFPLDPLFWCAGCQGSLYPFVGTVAAHVGGVQASLLLVERMIAKLHREGLLWGTVGTEGLCNRFPMPIIQKSQYKTQIVYPIPSTASRQCHPLGRSEQLWASGKEFPYQGEDFAYLIWRKRSCCLL</sequence>